<dbReference type="FunFam" id="2.160.20.10:FF:000004">
    <property type="entry name" value="Pectin lyase-like superfamily protein"/>
    <property type="match status" value="1"/>
</dbReference>
<dbReference type="GO" id="GO:0071555">
    <property type="term" value="P:cell wall organization"/>
    <property type="evidence" value="ECO:0007669"/>
    <property type="project" value="UniProtKB-KW"/>
</dbReference>
<evidence type="ECO:0000256" key="8">
    <source>
        <dbReference type="ARBA" id="ARBA00038933"/>
    </source>
</evidence>
<dbReference type="PANTHER" id="PTHR31375">
    <property type="match status" value="1"/>
</dbReference>
<dbReference type="PROSITE" id="PS00502">
    <property type="entry name" value="POLYGALACTURONASE"/>
    <property type="match status" value="1"/>
</dbReference>
<dbReference type="EMBL" id="JAMRDG010000002">
    <property type="protein sequence ID" value="KAJ3687333.1"/>
    <property type="molecule type" value="Genomic_DNA"/>
</dbReference>
<dbReference type="GO" id="GO:0047911">
    <property type="term" value="F:galacturan 1,4-alpha-galacturonidase activity"/>
    <property type="evidence" value="ECO:0007669"/>
    <property type="project" value="UniProtKB-EC"/>
</dbReference>
<dbReference type="Proteomes" id="UP001210211">
    <property type="component" value="Unassembled WGS sequence"/>
</dbReference>
<evidence type="ECO:0000256" key="9">
    <source>
        <dbReference type="ARBA" id="ARBA00043142"/>
    </source>
</evidence>
<evidence type="ECO:0000256" key="2">
    <source>
        <dbReference type="ARBA" id="ARBA00008834"/>
    </source>
</evidence>
<dbReference type="AlphaFoldDB" id="A0AAD6EK58"/>
<evidence type="ECO:0000256" key="11">
    <source>
        <dbReference type="ARBA" id="ARBA00057651"/>
    </source>
</evidence>
<comment type="function">
    <text evidence="11">May function in depolymerizing pectin during pollen development, germination, and tube growth. Acts as an exo-polygalacturonase.</text>
</comment>
<evidence type="ECO:0000256" key="1">
    <source>
        <dbReference type="ARBA" id="ARBA00004191"/>
    </source>
</evidence>
<accession>A0AAD6EK58</accession>
<evidence type="ECO:0000256" key="14">
    <source>
        <dbReference type="PROSITE-ProRule" id="PRU10052"/>
    </source>
</evidence>
<evidence type="ECO:0000256" key="6">
    <source>
        <dbReference type="ARBA" id="ARBA00023295"/>
    </source>
</evidence>
<evidence type="ECO:0000256" key="13">
    <source>
        <dbReference type="ARBA" id="ARBA00083621"/>
    </source>
</evidence>
<evidence type="ECO:0000256" key="3">
    <source>
        <dbReference type="ARBA" id="ARBA00022512"/>
    </source>
</evidence>
<dbReference type="Pfam" id="PF00295">
    <property type="entry name" value="Glyco_hydro_28"/>
    <property type="match status" value="1"/>
</dbReference>
<dbReference type="InterPro" id="IPR012334">
    <property type="entry name" value="Pectin_lyas_fold"/>
</dbReference>
<dbReference type="GO" id="GO:0004650">
    <property type="term" value="F:polygalacturonase activity"/>
    <property type="evidence" value="ECO:0007669"/>
    <property type="project" value="InterPro"/>
</dbReference>
<keyword evidence="16" id="KW-0732">Signal</keyword>
<keyword evidence="18" id="KW-1185">Reference proteome</keyword>
<comment type="subcellular location">
    <subcellularLocation>
        <location evidence="1">Secreted</location>
        <location evidence="1">Cell wall</location>
    </subcellularLocation>
</comment>
<proteinExistence type="inferred from homology"/>
<name>A0AAD6EK58_9POAL</name>
<dbReference type="GO" id="GO:0005975">
    <property type="term" value="P:carbohydrate metabolic process"/>
    <property type="evidence" value="ECO:0007669"/>
    <property type="project" value="InterPro"/>
</dbReference>
<dbReference type="InterPro" id="IPR000743">
    <property type="entry name" value="Glyco_hydro_28"/>
</dbReference>
<comment type="similarity">
    <text evidence="2 15">Belongs to the glycosyl hydrolase 28 family.</text>
</comment>
<dbReference type="SUPFAM" id="SSF51126">
    <property type="entry name" value="Pectin lyase-like"/>
    <property type="match status" value="1"/>
</dbReference>
<feature type="signal peptide" evidence="16">
    <location>
        <begin position="1"/>
        <end position="21"/>
    </location>
</feature>
<evidence type="ECO:0000256" key="5">
    <source>
        <dbReference type="ARBA" id="ARBA00022801"/>
    </source>
</evidence>
<evidence type="ECO:0000256" key="7">
    <source>
        <dbReference type="ARBA" id="ARBA00023316"/>
    </source>
</evidence>
<dbReference type="InterPro" id="IPR011050">
    <property type="entry name" value="Pectin_lyase_fold/virulence"/>
</dbReference>
<comment type="catalytic activity">
    <reaction evidence="10">
        <text>[(1-&gt;4)-alpha-D-galacturonosyl](n) + H2O = alpha-D-galacturonate + [(1-&gt;4)-alpha-D-galacturonosyl](n-1)</text>
        <dbReference type="Rhea" id="RHEA:14117"/>
        <dbReference type="Rhea" id="RHEA-COMP:14570"/>
        <dbReference type="Rhea" id="RHEA-COMP:14572"/>
        <dbReference type="ChEBI" id="CHEBI:15377"/>
        <dbReference type="ChEBI" id="CHEBI:58658"/>
        <dbReference type="ChEBI" id="CHEBI:140523"/>
        <dbReference type="EC" id="3.2.1.67"/>
    </reaction>
</comment>
<gene>
    <name evidence="17" type="ORF">LUZ61_016497</name>
</gene>
<evidence type="ECO:0000313" key="17">
    <source>
        <dbReference type="EMBL" id="KAJ3687333.1"/>
    </source>
</evidence>
<comment type="caution">
    <text evidence="17">The sequence shown here is derived from an EMBL/GenBank/DDBJ whole genome shotgun (WGS) entry which is preliminary data.</text>
</comment>
<evidence type="ECO:0000256" key="16">
    <source>
        <dbReference type="SAM" id="SignalP"/>
    </source>
</evidence>
<dbReference type="Gene3D" id="2.160.20.10">
    <property type="entry name" value="Single-stranded right-handed beta-helix, Pectin lyase-like"/>
    <property type="match status" value="1"/>
</dbReference>
<reference evidence="17 18" key="1">
    <citation type="journal article" date="2022" name="Cell">
        <title>Repeat-based holocentromeres influence genome architecture and karyotype evolution.</title>
        <authorList>
            <person name="Hofstatter P.G."/>
            <person name="Thangavel G."/>
            <person name="Lux T."/>
            <person name="Neumann P."/>
            <person name="Vondrak T."/>
            <person name="Novak P."/>
            <person name="Zhang M."/>
            <person name="Costa L."/>
            <person name="Castellani M."/>
            <person name="Scott A."/>
            <person name="Toegelov H."/>
            <person name="Fuchs J."/>
            <person name="Mata-Sucre Y."/>
            <person name="Dias Y."/>
            <person name="Vanzela A.L.L."/>
            <person name="Huettel B."/>
            <person name="Almeida C.C.S."/>
            <person name="Simkova H."/>
            <person name="Souza G."/>
            <person name="Pedrosa-Harand A."/>
            <person name="Macas J."/>
            <person name="Mayer K.F.X."/>
            <person name="Houben A."/>
            <person name="Marques A."/>
        </authorList>
    </citation>
    <scope>NUCLEOTIDE SEQUENCE [LARGE SCALE GENOMIC DNA]</scope>
    <source>
        <strain evidence="17">RhyTen1mFocal</strain>
    </source>
</reference>
<keyword evidence="3" id="KW-0134">Cell wall</keyword>
<dbReference type="EC" id="3.2.1.67" evidence="8"/>
<evidence type="ECO:0000313" key="18">
    <source>
        <dbReference type="Proteomes" id="UP001210211"/>
    </source>
</evidence>
<protein>
    <recommendedName>
        <fullName evidence="12">Exopolygalacturonase</fullName>
        <ecNumber evidence="8">3.2.1.67</ecNumber>
    </recommendedName>
    <alternativeName>
        <fullName evidence="9">Galacturan 1,4-alpha-galacturonidase</fullName>
    </alternativeName>
    <alternativeName>
        <fullName evidence="13">Pectinase</fullName>
    </alternativeName>
</protein>
<organism evidence="17 18">
    <name type="scientific">Rhynchospora tenuis</name>
    <dbReference type="NCBI Taxonomy" id="198213"/>
    <lineage>
        <taxon>Eukaryota</taxon>
        <taxon>Viridiplantae</taxon>
        <taxon>Streptophyta</taxon>
        <taxon>Embryophyta</taxon>
        <taxon>Tracheophyta</taxon>
        <taxon>Spermatophyta</taxon>
        <taxon>Magnoliopsida</taxon>
        <taxon>Liliopsida</taxon>
        <taxon>Poales</taxon>
        <taxon>Cyperaceae</taxon>
        <taxon>Cyperoideae</taxon>
        <taxon>Rhynchosporeae</taxon>
        <taxon>Rhynchospora</taxon>
    </lineage>
</organism>
<keyword evidence="4" id="KW-0964">Secreted</keyword>
<feature type="chain" id="PRO_5041959727" description="Exopolygalacturonase" evidence="16">
    <location>
        <begin position="22"/>
        <end position="414"/>
    </location>
</feature>
<keyword evidence="7" id="KW-0961">Cell wall biogenesis/degradation</keyword>
<keyword evidence="5 15" id="KW-0378">Hydrolase</keyword>
<sequence>MAQQSLKVLALFVCISWCAFAVATTAATAAEGDAAGGTTFSVGSYGARADGKTDDSNAFLKTWEAACASSGKVKIQIPGGKYLLGPLTFSGPCPNVTMLTIVHKGTLLASTNLGKFKSDVWLQFYGVKGLRISGGGTFDGQGAAAWDHNSCHKTKNCQALPVSVKFINMNDTIVKGINSVNPKFFHMAVIDCQRFTATDITLTAPEDSPNTDGCHIEGSTTVQISRAKIGTGDDCISIGHGNTDVLISSVECGPGHGLSIGSLGKYKYEKDVKGLMIRDSKITSTQNGVRIKTWENSPVSTIATNITFENIIMTNVSNPIIIDQSYCPFANCGSKDPSKVKLSNIHFTNIRGSSATPVAVTLKCSKGYPCQNVNLKDIQLKYINGSDATAACANVSPQFSGTVNPKKCTAPLSA</sequence>
<evidence type="ECO:0000256" key="15">
    <source>
        <dbReference type="RuleBase" id="RU361169"/>
    </source>
</evidence>
<evidence type="ECO:0000256" key="10">
    <source>
        <dbReference type="ARBA" id="ARBA00048766"/>
    </source>
</evidence>
<evidence type="ECO:0000256" key="12">
    <source>
        <dbReference type="ARBA" id="ARBA00068298"/>
    </source>
</evidence>
<evidence type="ECO:0000256" key="4">
    <source>
        <dbReference type="ARBA" id="ARBA00022525"/>
    </source>
</evidence>
<keyword evidence="6 15" id="KW-0326">Glycosidase</keyword>
<feature type="active site" evidence="14">
    <location>
        <position position="256"/>
    </location>
</feature>